<feature type="region of interest" description="Disordered" evidence="1">
    <location>
        <begin position="116"/>
        <end position="137"/>
    </location>
</feature>
<comment type="caution">
    <text evidence="2">The sequence shown here is derived from an EMBL/GenBank/DDBJ whole genome shotgun (WGS) entry which is preliminary data.</text>
</comment>
<dbReference type="AlphaFoldDB" id="A0A9W9CB37"/>
<dbReference type="RefSeq" id="XP_056071284.1">
    <property type="nucleotide sequence ID" value="XM_056214017.1"/>
</dbReference>
<evidence type="ECO:0000313" key="2">
    <source>
        <dbReference type="EMBL" id="KAJ4353510.1"/>
    </source>
</evidence>
<sequence>MGVSNQQLETAFNTGRVDARDHTYTQHAANASQSIHAKLIKRMRAAPRSLEIRILTSVLQNTSFEAEYLGSRTVPVVLYPTDEHRDLRVTPESSRSMSYIRKRIFQSLKNMTRRLPQVKSETPVRSSEEGDETVAEDNVPVDVDDATAEEYHRYAFDLGSKAENLAEFERLL</sequence>
<dbReference type="Proteomes" id="UP001140513">
    <property type="component" value="Unassembled WGS sequence"/>
</dbReference>
<organism evidence="2 3">
    <name type="scientific">Didymosphaeria variabile</name>
    <dbReference type="NCBI Taxonomy" id="1932322"/>
    <lineage>
        <taxon>Eukaryota</taxon>
        <taxon>Fungi</taxon>
        <taxon>Dikarya</taxon>
        <taxon>Ascomycota</taxon>
        <taxon>Pezizomycotina</taxon>
        <taxon>Dothideomycetes</taxon>
        <taxon>Pleosporomycetidae</taxon>
        <taxon>Pleosporales</taxon>
        <taxon>Massarineae</taxon>
        <taxon>Didymosphaeriaceae</taxon>
        <taxon>Didymosphaeria</taxon>
    </lineage>
</organism>
<dbReference type="GeneID" id="80908770"/>
<reference evidence="2" key="1">
    <citation type="submission" date="2022-10" db="EMBL/GenBank/DDBJ databases">
        <title>Tapping the CABI collections for fungal endophytes: first genome assemblies for Collariella, Neodidymelliopsis, Ascochyta clinopodiicola, Didymella pomorum, Didymosphaeria variabile, Neocosmospora piperis and Neocucurbitaria cava.</title>
        <authorList>
            <person name="Hill R."/>
        </authorList>
    </citation>
    <scope>NUCLEOTIDE SEQUENCE</scope>
    <source>
        <strain evidence="2">IMI 356815</strain>
    </source>
</reference>
<gene>
    <name evidence="2" type="ORF">N0V89_005240</name>
</gene>
<evidence type="ECO:0000313" key="3">
    <source>
        <dbReference type="Proteomes" id="UP001140513"/>
    </source>
</evidence>
<evidence type="ECO:0000256" key="1">
    <source>
        <dbReference type="SAM" id="MobiDB-lite"/>
    </source>
</evidence>
<name>A0A9W9CB37_9PLEO</name>
<dbReference type="EMBL" id="JAPEUX010000004">
    <property type="protein sequence ID" value="KAJ4353510.1"/>
    <property type="molecule type" value="Genomic_DNA"/>
</dbReference>
<proteinExistence type="predicted"/>
<keyword evidence="3" id="KW-1185">Reference proteome</keyword>
<accession>A0A9W9CB37</accession>
<protein>
    <submittedName>
        <fullName evidence="2">Uncharacterized protein</fullName>
    </submittedName>
</protein>